<proteinExistence type="predicted"/>
<gene>
    <name evidence="1" type="ORF">ACFOZ0_02570</name>
</gene>
<dbReference type="Proteomes" id="UP001595701">
    <property type="component" value="Unassembled WGS sequence"/>
</dbReference>
<evidence type="ECO:0000313" key="2">
    <source>
        <dbReference type="Proteomes" id="UP001595701"/>
    </source>
</evidence>
<evidence type="ECO:0008006" key="3">
    <source>
        <dbReference type="Google" id="ProtNLM"/>
    </source>
</evidence>
<comment type="caution">
    <text evidence="1">The sequence shown here is derived from an EMBL/GenBank/DDBJ whole genome shotgun (WGS) entry which is preliminary data.</text>
</comment>
<keyword evidence="2" id="KW-1185">Reference proteome</keyword>
<name>A0ABV7S7H9_9ACTN</name>
<sequence>MKYYLLSVVQPGEGVPPGPEGVARINRDLEIFHRELREAGSWVLVGGTVRRRPPGCAPPTAPP</sequence>
<evidence type="ECO:0000313" key="1">
    <source>
        <dbReference type="EMBL" id="MFC3572186.1"/>
    </source>
</evidence>
<reference evidence="2" key="1">
    <citation type="journal article" date="2019" name="Int. J. Syst. Evol. Microbiol.">
        <title>The Global Catalogue of Microorganisms (GCM) 10K type strain sequencing project: providing services to taxonomists for standard genome sequencing and annotation.</title>
        <authorList>
            <consortium name="The Broad Institute Genomics Platform"/>
            <consortium name="The Broad Institute Genome Sequencing Center for Infectious Disease"/>
            <person name="Wu L."/>
            <person name="Ma J."/>
        </authorList>
    </citation>
    <scope>NUCLEOTIDE SEQUENCE [LARGE SCALE GENOMIC DNA]</scope>
    <source>
        <strain evidence="2">CGMCC 4.7035</strain>
    </source>
</reference>
<dbReference type="RefSeq" id="WP_310771903.1">
    <property type="nucleotide sequence ID" value="NZ_JBHRWR010000002.1"/>
</dbReference>
<accession>A0ABV7S7H9</accession>
<dbReference type="EMBL" id="JBHRWR010000002">
    <property type="protein sequence ID" value="MFC3572186.1"/>
    <property type="molecule type" value="Genomic_DNA"/>
</dbReference>
<protein>
    <recommendedName>
        <fullName evidence="3">YCII-related domain-containing protein</fullName>
    </recommendedName>
</protein>
<organism evidence="1 2">
    <name type="scientific">Streptomyces yaanensis</name>
    <dbReference type="NCBI Taxonomy" id="1142239"/>
    <lineage>
        <taxon>Bacteria</taxon>
        <taxon>Bacillati</taxon>
        <taxon>Actinomycetota</taxon>
        <taxon>Actinomycetes</taxon>
        <taxon>Kitasatosporales</taxon>
        <taxon>Streptomycetaceae</taxon>
        <taxon>Streptomyces</taxon>
    </lineage>
</organism>